<accession>A0A1Q5Y3H5</accession>
<dbReference type="SUPFAM" id="SSF47413">
    <property type="entry name" value="lambda repressor-like DNA-binding domains"/>
    <property type="match status" value="1"/>
</dbReference>
<proteinExistence type="predicted"/>
<dbReference type="InterPro" id="IPR031856">
    <property type="entry name" value="YdaS_toxin-like"/>
</dbReference>
<protein>
    <submittedName>
        <fullName evidence="1">Transcriptional regulator</fullName>
    </submittedName>
</protein>
<comment type="caution">
    <text evidence="1">The sequence shown here is derived from an EMBL/GenBank/DDBJ whole genome shotgun (WGS) entry which is preliminary data.</text>
</comment>
<dbReference type="InterPro" id="IPR010982">
    <property type="entry name" value="Lambda_DNA-bd_dom_sf"/>
</dbReference>
<dbReference type="KEGG" id="hix:NTHI723_01847"/>
<sequence>MQNETINLAIQECGTQKKLANACGVTQGAVALWLKGGGINGKYIPLIAKASNGKVTETDILRSLTKSQ</sequence>
<dbReference type="GO" id="GO:0003677">
    <property type="term" value="F:DNA binding"/>
    <property type="evidence" value="ECO:0007669"/>
    <property type="project" value="InterPro"/>
</dbReference>
<gene>
    <name evidence="1" type="ORF">CH627_10015</name>
</gene>
<evidence type="ECO:0000313" key="1">
    <source>
        <dbReference type="EMBL" id="RFN62292.1"/>
    </source>
</evidence>
<dbReference type="Gene3D" id="1.10.260.40">
    <property type="entry name" value="lambda repressor-like DNA-binding domains"/>
    <property type="match status" value="1"/>
</dbReference>
<organism evidence="1">
    <name type="scientific">Haemophilus influenzae</name>
    <dbReference type="NCBI Taxonomy" id="727"/>
    <lineage>
        <taxon>Bacteria</taxon>
        <taxon>Pseudomonadati</taxon>
        <taxon>Pseudomonadota</taxon>
        <taxon>Gammaproteobacteria</taxon>
        <taxon>Pasteurellales</taxon>
        <taxon>Pasteurellaceae</taxon>
        <taxon>Haemophilus</taxon>
    </lineage>
</organism>
<name>A0A1Q5Y3H5_HAEIF</name>
<reference evidence="1" key="1">
    <citation type="submission" date="2018-08" db="EMBL/GenBank/DDBJ databases">
        <title>Antagonistic pleiotropy in the bifunctional surface protein FadL/P1 during adaptation of Haemophilus influenzae to chronic lung infection associated with COPD.</title>
        <authorList>
            <person name="Moleres J."/>
            <person name="Ehrlich R."/>
        </authorList>
    </citation>
    <scope>NUCLEOTIDE SEQUENCE [LARGE SCALE GENOMIC DNA]</scope>
    <source>
        <strain evidence="1">P668-6062</strain>
    </source>
</reference>
<dbReference type="AlphaFoldDB" id="A0A1Q5Y3H5"/>
<dbReference type="EMBL" id="QVJI01000031">
    <property type="protein sequence ID" value="RFN62292.1"/>
    <property type="molecule type" value="Genomic_DNA"/>
</dbReference>
<dbReference type="RefSeq" id="WP_005643392.1">
    <property type="nucleotide sequence ID" value="NZ_CP007472.1"/>
</dbReference>
<dbReference type="Pfam" id="PF15943">
    <property type="entry name" value="YdaS_toxin"/>
    <property type="match status" value="1"/>
</dbReference>